<protein>
    <submittedName>
        <fullName evidence="1">Uncharacterized protein</fullName>
    </submittedName>
</protein>
<comment type="caution">
    <text evidence="1">The sequence shown here is derived from an EMBL/GenBank/DDBJ whole genome shotgun (WGS) entry which is preliminary data.</text>
</comment>
<dbReference type="OrthoDB" id="10066002at2759"/>
<proteinExistence type="predicted"/>
<sequence length="204" mass="23762">MTTWMKFNHSPLEKVKDYMRLTQPRRADWLFTSKKDLCQLLSDYPRLLDTPGMIEQDFLLQFSPVSLKDVWNHSLSEKLIMYAQTQDPKWEDKLEVAGYGKDHVIFVSLQLLPLILSPGSMMSRSGKKVRATTLEALRGFVEVKPVEYFSISSLHQPVPFLIVLACFVHRFISVHKNVYLCIRDWQLGLSTYLNNMLKGRMHLL</sequence>
<keyword evidence="2" id="KW-1185">Reference proteome</keyword>
<gene>
    <name evidence="1" type="ORF">HOLleu_44270</name>
</gene>
<reference evidence="1" key="1">
    <citation type="submission" date="2021-10" db="EMBL/GenBank/DDBJ databases">
        <title>Tropical sea cucumber genome reveals ecological adaptation and Cuvierian tubules defense mechanism.</title>
        <authorList>
            <person name="Chen T."/>
        </authorList>
    </citation>
    <scope>NUCLEOTIDE SEQUENCE</scope>
    <source>
        <strain evidence="1">Nanhai2018</strain>
        <tissue evidence="1">Muscle</tissue>
    </source>
</reference>
<accession>A0A9Q1BAJ5</accession>
<evidence type="ECO:0000313" key="1">
    <source>
        <dbReference type="EMBL" id="KAJ8017989.1"/>
    </source>
</evidence>
<dbReference type="AlphaFoldDB" id="A0A9Q1BAJ5"/>
<organism evidence="1 2">
    <name type="scientific">Holothuria leucospilota</name>
    <name type="common">Black long sea cucumber</name>
    <name type="synonym">Mertensiothuria leucospilota</name>
    <dbReference type="NCBI Taxonomy" id="206669"/>
    <lineage>
        <taxon>Eukaryota</taxon>
        <taxon>Metazoa</taxon>
        <taxon>Echinodermata</taxon>
        <taxon>Eleutherozoa</taxon>
        <taxon>Echinozoa</taxon>
        <taxon>Holothuroidea</taxon>
        <taxon>Aspidochirotacea</taxon>
        <taxon>Aspidochirotida</taxon>
        <taxon>Holothuriidae</taxon>
        <taxon>Holothuria</taxon>
    </lineage>
</organism>
<evidence type="ECO:0000313" key="2">
    <source>
        <dbReference type="Proteomes" id="UP001152320"/>
    </source>
</evidence>
<dbReference type="Proteomes" id="UP001152320">
    <property type="component" value="Unassembled WGS sequence"/>
</dbReference>
<name>A0A9Q1BAJ5_HOLLE</name>
<dbReference type="EMBL" id="JAIZAY010000755">
    <property type="protein sequence ID" value="KAJ8017989.1"/>
    <property type="molecule type" value="Genomic_DNA"/>
</dbReference>